<dbReference type="eggNOG" id="ENOG5033BQC">
    <property type="taxonomic scope" value="Bacteria"/>
</dbReference>
<dbReference type="OrthoDB" id="582433at2"/>
<evidence type="ECO:0000313" key="1">
    <source>
        <dbReference type="EMBL" id="ADN17086.1"/>
    </source>
</evidence>
<dbReference type="KEGG" id="cyj:Cyan7822_5204"/>
<dbReference type="Proteomes" id="UP000008206">
    <property type="component" value="Chromosome"/>
</dbReference>
<keyword evidence="2" id="KW-1185">Reference proteome</keyword>
<gene>
    <name evidence="1" type="ordered locus">Cyan7822_5204</name>
</gene>
<dbReference type="AlphaFoldDB" id="E0U5X7"/>
<accession>E0U5X7</accession>
<reference evidence="2" key="1">
    <citation type="journal article" date="2011" name="MBio">
        <title>Novel metabolic attributes of the genus Cyanothece, comprising a group of unicellular nitrogen-fixing Cyanobacteria.</title>
        <authorList>
            <person name="Bandyopadhyay A."/>
            <person name="Elvitigala T."/>
            <person name="Welsh E."/>
            <person name="Stockel J."/>
            <person name="Liberton M."/>
            <person name="Min H."/>
            <person name="Sherman L.A."/>
            <person name="Pakrasi H.B."/>
        </authorList>
    </citation>
    <scope>NUCLEOTIDE SEQUENCE [LARGE SCALE GENOMIC DNA]</scope>
    <source>
        <strain evidence="2">PCC 7822</strain>
    </source>
</reference>
<dbReference type="RefSeq" id="WP_013325124.1">
    <property type="nucleotide sequence ID" value="NC_014501.1"/>
</dbReference>
<name>E0U5X7_GLOV7</name>
<sequence>MLLVLDPSLINEINNKKVQIVFELIAQSRCQGNHIVISDRNTLNCLKKCDFLSSVAQMVYTQLYSDLPDFSVYLENLKNSILIVLDDVLEFQANSKCELTNGTITLEPRDGFQVIKASYRYFSYGSFTPTILLTENRIDGEIYHQITKLYNKHKKIRFDIKSEIRTGGGNSTKDELRAIQKTLQDIETENKLCLCIIDSDKKSPNDSNLGDTAKAVQEVYEQLKSNILVKWICLEVKELENLFPIAWYEQVFTQDKNKNKSLSLLKQLEKHEARKYISMKKGIYLYDILQYSVQDSSLHQYWIEFIQSLEIETVISCLEQLQCLRGKQACTCVIMPGFGTDILIKMIDNCVKERSLTKCNDIEQDELLKLEWERIRQVVTDWCCALPPIL</sequence>
<evidence type="ECO:0000313" key="2">
    <source>
        <dbReference type="Proteomes" id="UP000008206"/>
    </source>
</evidence>
<dbReference type="HOGENOM" id="CLU_060715_0_0_3"/>
<protein>
    <submittedName>
        <fullName evidence="1">Uncharacterized protein</fullName>
    </submittedName>
</protein>
<dbReference type="EMBL" id="CP002198">
    <property type="protein sequence ID" value="ADN17086.1"/>
    <property type="molecule type" value="Genomic_DNA"/>
</dbReference>
<proteinExistence type="predicted"/>
<dbReference type="STRING" id="497965.Cyan7822_5204"/>
<organism evidence="1 2">
    <name type="scientific">Gloeothece verrucosa (strain PCC 7822)</name>
    <name type="common">Cyanothece sp. (strain PCC 7822)</name>
    <dbReference type="NCBI Taxonomy" id="497965"/>
    <lineage>
        <taxon>Bacteria</taxon>
        <taxon>Bacillati</taxon>
        <taxon>Cyanobacteriota</taxon>
        <taxon>Cyanophyceae</taxon>
        <taxon>Oscillatoriophycideae</taxon>
        <taxon>Chroococcales</taxon>
        <taxon>Aphanothecaceae</taxon>
        <taxon>Gloeothece</taxon>
        <taxon>Gloeothece verrucosa</taxon>
    </lineage>
</organism>